<comment type="caution">
    <text evidence="1">The sequence shown here is derived from an EMBL/GenBank/DDBJ whole genome shotgun (WGS) entry which is preliminary data.</text>
</comment>
<organism evidence="1 2">
    <name type="scientific">Neonectria magnoliae</name>
    <dbReference type="NCBI Taxonomy" id="2732573"/>
    <lineage>
        <taxon>Eukaryota</taxon>
        <taxon>Fungi</taxon>
        <taxon>Dikarya</taxon>
        <taxon>Ascomycota</taxon>
        <taxon>Pezizomycotina</taxon>
        <taxon>Sordariomycetes</taxon>
        <taxon>Hypocreomycetidae</taxon>
        <taxon>Hypocreales</taxon>
        <taxon>Nectriaceae</taxon>
        <taxon>Neonectria</taxon>
    </lineage>
</organism>
<name>A0ABR1GY30_9HYPO</name>
<dbReference type="PANTHER" id="PTHR21310">
    <property type="entry name" value="AMINOGLYCOSIDE PHOSPHOTRANSFERASE-RELATED-RELATED"/>
    <property type="match status" value="1"/>
</dbReference>
<evidence type="ECO:0000313" key="1">
    <source>
        <dbReference type="EMBL" id="KAK7413721.1"/>
    </source>
</evidence>
<dbReference type="InterPro" id="IPR011009">
    <property type="entry name" value="Kinase-like_dom_sf"/>
</dbReference>
<keyword evidence="2" id="KW-1185">Reference proteome</keyword>
<sequence length="181" mass="20698">MTPKLRDVRMDRDDLAWEQGDDRSDEWERSLNKPTILRKIGNFIHQHRPGKPVVLHRAIRGGYNVFYRLEYEDGSSAAIRIPCPAVVKFPDEKVRYEVATMQYIAANTTIPVPKIYHWGTAEDNPLGLGPFIIMEYIEHDTTLSHALNDPLVDPTGNHSLDPNISEQKLQFLYGQMASIIV</sequence>
<dbReference type="Gene3D" id="3.30.200.20">
    <property type="entry name" value="Phosphorylase Kinase, domain 1"/>
    <property type="match status" value="1"/>
</dbReference>
<accession>A0ABR1GY30</accession>
<dbReference type="PANTHER" id="PTHR21310:SF37">
    <property type="entry name" value="AMINOGLYCOSIDE PHOSPHOTRANSFERASE DOMAIN-CONTAINING PROTEIN"/>
    <property type="match status" value="1"/>
</dbReference>
<reference evidence="1 2" key="1">
    <citation type="journal article" date="2025" name="Microbiol. Resour. Announc.">
        <title>Draft genome sequences for Neonectria magnoliae and Neonectria punicea, canker pathogens of Liriodendron tulipifera and Acer saccharum in West Virginia.</title>
        <authorList>
            <person name="Petronek H.M."/>
            <person name="Kasson M.T."/>
            <person name="Metheny A.M."/>
            <person name="Stauder C.M."/>
            <person name="Lovett B."/>
            <person name="Lynch S.C."/>
            <person name="Garnas J.R."/>
            <person name="Kasson L.R."/>
            <person name="Stajich J.E."/>
        </authorList>
    </citation>
    <scope>NUCLEOTIDE SEQUENCE [LARGE SCALE GENOMIC DNA]</scope>
    <source>
        <strain evidence="1 2">NRRL 64651</strain>
    </source>
</reference>
<evidence type="ECO:0008006" key="3">
    <source>
        <dbReference type="Google" id="ProtNLM"/>
    </source>
</evidence>
<proteinExistence type="predicted"/>
<dbReference type="SUPFAM" id="SSF56112">
    <property type="entry name" value="Protein kinase-like (PK-like)"/>
    <property type="match status" value="1"/>
</dbReference>
<dbReference type="InterPro" id="IPR051678">
    <property type="entry name" value="AGP_Transferase"/>
</dbReference>
<dbReference type="Proteomes" id="UP001498421">
    <property type="component" value="Unassembled WGS sequence"/>
</dbReference>
<dbReference type="EMBL" id="JAZAVK010000398">
    <property type="protein sequence ID" value="KAK7413721.1"/>
    <property type="molecule type" value="Genomic_DNA"/>
</dbReference>
<feature type="non-terminal residue" evidence="1">
    <location>
        <position position="181"/>
    </location>
</feature>
<protein>
    <recommendedName>
        <fullName evidence="3">Aminoglycoside phosphotransferase domain-containing protein</fullName>
    </recommendedName>
</protein>
<evidence type="ECO:0000313" key="2">
    <source>
        <dbReference type="Proteomes" id="UP001498421"/>
    </source>
</evidence>
<gene>
    <name evidence="1" type="ORF">QQZ08_012565</name>
</gene>